<dbReference type="InterPro" id="IPR002058">
    <property type="entry name" value="PAP_assoc"/>
</dbReference>
<protein>
    <recommendedName>
        <fullName evidence="3">PAP-associated domain-containing protein</fullName>
    </recommendedName>
</protein>
<feature type="domain" description="PAP-associated" evidence="3">
    <location>
        <begin position="44"/>
        <end position="122"/>
    </location>
</feature>
<keyword evidence="2" id="KW-0460">Magnesium</keyword>
<evidence type="ECO:0000313" key="4">
    <source>
        <dbReference type="EMBL" id="MBY16756.1"/>
    </source>
</evidence>
<evidence type="ECO:0000256" key="2">
    <source>
        <dbReference type="ARBA" id="ARBA00022842"/>
    </source>
</evidence>
<dbReference type="Pfam" id="PF03828">
    <property type="entry name" value="PAP_assoc"/>
    <property type="match status" value="1"/>
</dbReference>
<dbReference type="AlphaFoldDB" id="A0A2S2NJ06"/>
<dbReference type="SUPFAM" id="SSF81631">
    <property type="entry name" value="PAP/OAS1 substrate-binding domain"/>
    <property type="match status" value="1"/>
</dbReference>
<dbReference type="EMBL" id="GGMR01004137">
    <property type="protein sequence ID" value="MBY16756.1"/>
    <property type="molecule type" value="Transcribed_RNA"/>
</dbReference>
<dbReference type="GO" id="GO:0046872">
    <property type="term" value="F:metal ion binding"/>
    <property type="evidence" value="ECO:0007669"/>
    <property type="project" value="UniProtKB-KW"/>
</dbReference>
<sequence length="160" mass="18739">MTEKVIPSVMELRQKASKNDHKVIEGWDCTFGKWSGNISEDKRAKLLLGFFQFYSNKRRLKDNVLSTCTGRCMKKHKFYENFTQLSGISKIQRTKFKTFQSKVDSSFEKFYGLVLQDPFELSFNLTKNIYKQVLTDFCELCNQSSTLLINMKGYNLFFNA</sequence>
<evidence type="ECO:0000259" key="3">
    <source>
        <dbReference type="Pfam" id="PF03828"/>
    </source>
</evidence>
<proteinExistence type="predicted"/>
<accession>A0A2S2NJ06</accession>
<gene>
    <name evidence="4" type="ORF">g.96864</name>
</gene>
<dbReference type="Gene3D" id="1.10.1410.10">
    <property type="match status" value="1"/>
</dbReference>
<organism evidence="4">
    <name type="scientific">Schizaphis graminum</name>
    <name type="common">Green bug aphid</name>
    <dbReference type="NCBI Taxonomy" id="13262"/>
    <lineage>
        <taxon>Eukaryota</taxon>
        <taxon>Metazoa</taxon>
        <taxon>Ecdysozoa</taxon>
        <taxon>Arthropoda</taxon>
        <taxon>Hexapoda</taxon>
        <taxon>Insecta</taxon>
        <taxon>Pterygota</taxon>
        <taxon>Neoptera</taxon>
        <taxon>Paraneoptera</taxon>
        <taxon>Hemiptera</taxon>
        <taxon>Sternorrhyncha</taxon>
        <taxon>Aphidomorpha</taxon>
        <taxon>Aphidoidea</taxon>
        <taxon>Aphididae</taxon>
        <taxon>Aphidini</taxon>
        <taxon>Schizaphis</taxon>
    </lineage>
</organism>
<name>A0A2S2NJ06_SCHGA</name>
<evidence type="ECO:0000256" key="1">
    <source>
        <dbReference type="ARBA" id="ARBA00022723"/>
    </source>
</evidence>
<reference evidence="4" key="1">
    <citation type="submission" date="2018-04" db="EMBL/GenBank/DDBJ databases">
        <title>Transcriptome of Schizaphis graminum biotype I.</title>
        <authorList>
            <person name="Scully E.D."/>
            <person name="Geib S.M."/>
            <person name="Palmer N.A."/>
            <person name="Koch K."/>
            <person name="Bradshaw J."/>
            <person name="Heng-Moss T."/>
            <person name="Sarath G."/>
        </authorList>
    </citation>
    <scope>NUCLEOTIDE SEQUENCE</scope>
</reference>
<keyword evidence="1" id="KW-0479">Metal-binding</keyword>